<dbReference type="EMBL" id="GBEZ01009810">
    <property type="protein sequence ID" value="JAC75806.1"/>
    <property type="molecule type" value="Transcribed_RNA"/>
</dbReference>
<proteinExistence type="predicted"/>
<organism evidence="1">
    <name type="scientific">Tetraselmis sp. GSL018</name>
    <dbReference type="NCBI Taxonomy" id="582737"/>
    <lineage>
        <taxon>Eukaryota</taxon>
        <taxon>Viridiplantae</taxon>
        <taxon>Chlorophyta</taxon>
        <taxon>core chlorophytes</taxon>
        <taxon>Chlorodendrophyceae</taxon>
        <taxon>Chlorodendrales</taxon>
        <taxon>Chlorodendraceae</taxon>
        <taxon>Tetraselmis</taxon>
    </lineage>
</organism>
<accession>A0A061RZ13</accession>
<reference evidence="1" key="1">
    <citation type="submission" date="2014-05" db="EMBL/GenBank/DDBJ databases">
        <title>The transcriptome of the halophilic microalga Tetraselmis sp. GSL018 isolated from the Great Salt Lake, Utah.</title>
        <authorList>
            <person name="Jinkerson R.E."/>
            <person name="D'Adamo S."/>
            <person name="Posewitz M.C."/>
        </authorList>
    </citation>
    <scope>NUCLEOTIDE SEQUENCE</scope>
    <source>
        <strain evidence="1">GSL018</strain>
    </source>
</reference>
<feature type="non-terminal residue" evidence="1">
    <location>
        <position position="1"/>
    </location>
</feature>
<evidence type="ECO:0000313" key="1">
    <source>
        <dbReference type="EMBL" id="JAC75806.1"/>
    </source>
</evidence>
<name>A0A061RZ13_9CHLO</name>
<gene>
    <name evidence="1" type="ORF">TSPGSL018_22014</name>
</gene>
<sequence>CQEVTFLPTHTQSLQNSIQMKAWGSIIWSRFPTSIKGDVSKTRSRPLKLVNELRNFVVNQTWR</sequence>
<protein>
    <submittedName>
        <fullName evidence="1">Uncharacterized protein</fullName>
    </submittedName>
</protein>
<dbReference type="AlphaFoldDB" id="A0A061RZ13"/>